<reference evidence="1 2" key="1">
    <citation type="submission" date="2021-12" db="EMBL/GenBank/DDBJ databases">
        <title>Discovery of the Pendulisporaceae a myxobacterial family with distinct sporulation behavior and unique specialized metabolism.</title>
        <authorList>
            <person name="Garcia R."/>
            <person name="Popoff A."/>
            <person name="Bader C.D."/>
            <person name="Loehr J."/>
            <person name="Walesch S."/>
            <person name="Walt C."/>
            <person name="Boldt J."/>
            <person name="Bunk B."/>
            <person name="Haeckl F.J.F.P.J."/>
            <person name="Gunesch A.P."/>
            <person name="Birkelbach J."/>
            <person name="Nuebel U."/>
            <person name="Pietschmann T."/>
            <person name="Bach T."/>
            <person name="Mueller R."/>
        </authorList>
    </citation>
    <scope>NUCLEOTIDE SEQUENCE [LARGE SCALE GENOMIC DNA]</scope>
    <source>
        <strain evidence="1 2">MSr11954</strain>
    </source>
</reference>
<organism evidence="1 2">
    <name type="scientific">Pendulispora albinea</name>
    <dbReference type="NCBI Taxonomy" id="2741071"/>
    <lineage>
        <taxon>Bacteria</taxon>
        <taxon>Pseudomonadati</taxon>
        <taxon>Myxococcota</taxon>
        <taxon>Myxococcia</taxon>
        <taxon>Myxococcales</taxon>
        <taxon>Sorangiineae</taxon>
        <taxon>Pendulisporaceae</taxon>
        <taxon>Pendulispora</taxon>
    </lineage>
</organism>
<sequence length="199" mass="22828">MSRTDVEPEAWAREYLPTLSATSLGYDFPAGGLDPFDVQEPETQWFVDARGYTRAWKHSEGERDVVYMSPPESEFAKKVPMGYKYVRILEKLAVVTRGLLVREWAETSRAPAKMLDAGDYFTRFPYLLYFKRLRGPNLYTRGWRELARTATSWPPVRLGEILTLPATNYRAALALALGFPPETDEAIMVVRVLDHFGYH</sequence>
<gene>
    <name evidence="1" type="ORF">LZC94_44570</name>
</gene>
<accession>A0ABZ2LVV6</accession>
<evidence type="ECO:0000313" key="2">
    <source>
        <dbReference type="Proteomes" id="UP001370348"/>
    </source>
</evidence>
<evidence type="ECO:0000313" key="1">
    <source>
        <dbReference type="EMBL" id="WXB14882.1"/>
    </source>
</evidence>
<name>A0ABZ2LVV6_9BACT</name>
<dbReference type="RefSeq" id="WP_394824506.1">
    <property type="nucleotide sequence ID" value="NZ_CP089984.1"/>
</dbReference>
<protein>
    <submittedName>
        <fullName evidence="1">Uncharacterized protein</fullName>
    </submittedName>
</protein>
<proteinExistence type="predicted"/>
<keyword evidence="2" id="KW-1185">Reference proteome</keyword>
<dbReference type="Proteomes" id="UP001370348">
    <property type="component" value="Chromosome"/>
</dbReference>
<dbReference type="EMBL" id="CP089984">
    <property type="protein sequence ID" value="WXB14882.1"/>
    <property type="molecule type" value="Genomic_DNA"/>
</dbReference>